<protein>
    <recommendedName>
        <fullName evidence="2">Noelin domain-containing protein</fullName>
    </recommendedName>
</protein>
<dbReference type="AlphaFoldDB" id="A0A8C4QLJ8"/>
<feature type="region of interest" description="Disordered" evidence="1">
    <location>
        <begin position="279"/>
        <end position="300"/>
    </location>
</feature>
<organism evidence="3 4">
    <name type="scientific">Eptatretus burgeri</name>
    <name type="common">Inshore hagfish</name>
    <dbReference type="NCBI Taxonomy" id="7764"/>
    <lineage>
        <taxon>Eukaryota</taxon>
        <taxon>Metazoa</taxon>
        <taxon>Chordata</taxon>
        <taxon>Craniata</taxon>
        <taxon>Vertebrata</taxon>
        <taxon>Cyclostomata</taxon>
        <taxon>Myxini</taxon>
        <taxon>Myxiniformes</taxon>
        <taxon>Myxinidae</taxon>
        <taxon>Eptatretinae</taxon>
        <taxon>Eptatretus</taxon>
    </lineage>
</organism>
<name>A0A8C4QLJ8_EPTBU</name>
<keyword evidence="4" id="KW-1185">Reference proteome</keyword>
<evidence type="ECO:0000259" key="2">
    <source>
        <dbReference type="Pfam" id="PF12308"/>
    </source>
</evidence>
<dbReference type="GeneTree" id="ENSGT00940000156998"/>
<evidence type="ECO:0000256" key="1">
    <source>
        <dbReference type="SAM" id="MobiDB-lite"/>
    </source>
</evidence>
<dbReference type="Pfam" id="PF12308">
    <property type="entry name" value="Noelin-1"/>
    <property type="match status" value="1"/>
</dbReference>
<proteinExistence type="predicted"/>
<evidence type="ECO:0000313" key="4">
    <source>
        <dbReference type="Proteomes" id="UP000694388"/>
    </source>
</evidence>
<dbReference type="Ensembl" id="ENSEBUT00000016882.1">
    <property type="protein sequence ID" value="ENSEBUP00000016307.1"/>
    <property type="gene ID" value="ENSEBUG00000010235.1"/>
</dbReference>
<accession>A0A8C4QLJ8</accession>
<sequence length="402" mass="44641">MACLCVCPTKNRLLVLSACARCLVTCRRSVLEPNAALRTQCLQRHRVVGSSPAELHRQGPHEQIDAEIPRQEDTWQVYSSAQDADGRCVCTVVAPSQHLCTKDGRSWQVRLLHEKVRNMSLSLEALHVRAQRDLQYVRRVEEQMHLLEERFRRAAIGDHAYPPRRHTHVRQESSPVKDHVTKLIIDPENGCPTDVKEGLWAESEGESGAMGGWVESAVSWSQKANGWVVNPRYQDDQDDPTGMSRHEWCAGTTLYRPTTRPFIDPVVWAGMTTRNDVSSSESDALVGPRPAHQPAAMTRSSSTLLPARLFQAAESSCSEHRDTNHPALNSRAAYVDWRSAPVNELPVCKPCGPRRTARLCLAAASPGGEVRGRSPSTGDTRGQGGQRRSTVRCYGNTYADPT</sequence>
<reference evidence="3" key="2">
    <citation type="submission" date="2025-09" db="UniProtKB">
        <authorList>
            <consortium name="Ensembl"/>
        </authorList>
    </citation>
    <scope>IDENTIFICATION</scope>
</reference>
<reference evidence="3" key="1">
    <citation type="submission" date="2025-08" db="UniProtKB">
        <authorList>
            <consortium name="Ensembl"/>
        </authorList>
    </citation>
    <scope>IDENTIFICATION</scope>
</reference>
<dbReference type="Proteomes" id="UP000694388">
    <property type="component" value="Unplaced"/>
</dbReference>
<feature type="region of interest" description="Disordered" evidence="1">
    <location>
        <begin position="366"/>
        <end position="402"/>
    </location>
</feature>
<evidence type="ECO:0000313" key="3">
    <source>
        <dbReference type="Ensembl" id="ENSEBUP00000016307.1"/>
    </source>
</evidence>
<feature type="domain" description="Noelin" evidence="2">
    <location>
        <begin position="71"/>
        <end position="156"/>
    </location>
</feature>
<dbReference type="InterPro" id="IPR022082">
    <property type="entry name" value="Noelin_dom"/>
</dbReference>